<feature type="transmembrane region" description="Helical" evidence="1">
    <location>
        <begin position="237"/>
        <end position="258"/>
    </location>
</feature>
<accession>S0FJF4</accession>
<keyword evidence="1" id="KW-0812">Transmembrane</keyword>
<evidence type="ECO:0000313" key="3">
    <source>
        <dbReference type="Proteomes" id="UP000014155"/>
    </source>
</evidence>
<feature type="transmembrane region" description="Helical" evidence="1">
    <location>
        <begin position="124"/>
        <end position="145"/>
    </location>
</feature>
<keyword evidence="1" id="KW-1133">Transmembrane helix</keyword>
<feature type="transmembrane region" description="Helical" evidence="1">
    <location>
        <begin position="209"/>
        <end position="231"/>
    </location>
</feature>
<comment type="caution">
    <text evidence="2">The sequence shown here is derived from an EMBL/GenBank/DDBJ whole genome shotgun (WGS) entry which is preliminary data.</text>
</comment>
<dbReference type="EMBL" id="AORV01000070">
    <property type="protein sequence ID" value="EMS69254.1"/>
    <property type="molecule type" value="Genomic_DNA"/>
</dbReference>
<dbReference type="PANTHER" id="PTHR36833:SF1">
    <property type="entry name" value="INTEGRAL MEMBRANE TRANSPORT PROTEIN"/>
    <property type="match status" value="1"/>
</dbReference>
<dbReference type="Pfam" id="PF06182">
    <property type="entry name" value="ABC2_membrane_6"/>
    <property type="match status" value="1"/>
</dbReference>
<feature type="transmembrane region" description="Helical" evidence="1">
    <location>
        <begin position="69"/>
        <end position="92"/>
    </location>
</feature>
<proteinExistence type="predicted"/>
<protein>
    <submittedName>
        <fullName evidence="2">ABC-type uncharacterized transport system, permease component</fullName>
    </submittedName>
</protein>
<dbReference type="AlphaFoldDB" id="S0FJF4"/>
<dbReference type="PATRIC" id="fig|1195236.3.peg.5298"/>
<sequence length="270" mass="31141">MNEILKEIRKHCFIYLLIAKNCLIGQMEYRFNFVMGFFIEFMWLFVRILYVIVAYQTNIVINGLTPDAVLLYTGTYSIIIGVYTGLFGHNFYELPEHIRNGTLDTLITKPISLQFIITLRNINFSWPLSDVIGGITMVVLAWNRLGINVNIINIVGFSGLILSGILISYSVFLLPRIFSFWLVKTNAITSISEELHGFNRMPYLIYNKWIQRIGIFVLPIFLVANFPPLFVLHRLSYIYILWGIVAPILFGFIVRMVWNAGIRNYTSASS</sequence>
<dbReference type="STRING" id="1195236.CTER_5165"/>
<keyword evidence="3" id="KW-1185">Reference proteome</keyword>
<name>S0FJF4_RUMCE</name>
<keyword evidence="1" id="KW-0472">Membrane</keyword>
<reference evidence="2 3" key="1">
    <citation type="journal article" date="2013" name="Genome Announc.">
        <title>Draft Genome Sequence of the Cellulolytic, Mesophilic, Anaerobic Bacterium Clostridium termitidis Strain CT1112 (DSM 5398).</title>
        <authorList>
            <person name="Lal S."/>
            <person name="Ramachandran U."/>
            <person name="Zhang X."/>
            <person name="Munir R."/>
            <person name="Sparling R."/>
            <person name="Levin D.B."/>
        </authorList>
    </citation>
    <scope>NUCLEOTIDE SEQUENCE [LARGE SCALE GENOMIC DNA]</scope>
    <source>
        <strain evidence="2 3">CT1112</strain>
    </source>
</reference>
<dbReference type="InterPro" id="IPR010390">
    <property type="entry name" value="ABC-2_transporter-like"/>
</dbReference>
<dbReference type="Proteomes" id="UP000014155">
    <property type="component" value="Unassembled WGS sequence"/>
</dbReference>
<evidence type="ECO:0000256" key="1">
    <source>
        <dbReference type="SAM" id="Phobius"/>
    </source>
</evidence>
<dbReference type="PANTHER" id="PTHR36833">
    <property type="entry name" value="SLR0610 PROTEIN-RELATED"/>
    <property type="match status" value="1"/>
</dbReference>
<organism evidence="2 3">
    <name type="scientific">Ruminiclostridium cellobioparum subsp. termitidis CT1112</name>
    <dbReference type="NCBI Taxonomy" id="1195236"/>
    <lineage>
        <taxon>Bacteria</taxon>
        <taxon>Bacillati</taxon>
        <taxon>Bacillota</taxon>
        <taxon>Clostridia</taxon>
        <taxon>Eubacteriales</taxon>
        <taxon>Oscillospiraceae</taxon>
        <taxon>Ruminiclostridium</taxon>
    </lineage>
</organism>
<dbReference type="RefSeq" id="WP_004630741.1">
    <property type="nucleotide sequence ID" value="NZ_AORV01000070.1"/>
</dbReference>
<dbReference type="eggNOG" id="COG3694">
    <property type="taxonomic scope" value="Bacteria"/>
</dbReference>
<feature type="transmembrane region" description="Helical" evidence="1">
    <location>
        <begin position="151"/>
        <end position="174"/>
    </location>
</feature>
<feature type="transmembrane region" description="Helical" evidence="1">
    <location>
        <begin position="33"/>
        <end position="57"/>
    </location>
</feature>
<gene>
    <name evidence="2" type="ORF">CTER_5165</name>
</gene>
<evidence type="ECO:0000313" key="2">
    <source>
        <dbReference type="EMBL" id="EMS69254.1"/>
    </source>
</evidence>